<dbReference type="Gene3D" id="3.40.50.720">
    <property type="entry name" value="NAD(P)-binding Rossmann-like Domain"/>
    <property type="match status" value="1"/>
</dbReference>
<dbReference type="PROSITE" id="PS00061">
    <property type="entry name" value="ADH_SHORT"/>
    <property type="match status" value="1"/>
</dbReference>
<name>A0A4P9Z5I8_9FUNG</name>
<dbReference type="PANTHER" id="PTHR43008:SF8">
    <property type="entry name" value="BENZIL REDUCTASE ((S)-BENZOIN FORMING) IRC24"/>
    <property type="match status" value="1"/>
</dbReference>
<evidence type="ECO:0000256" key="2">
    <source>
        <dbReference type="ARBA" id="ARBA00022857"/>
    </source>
</evidence>
<dbReference type="AlphaFoldDB" id="A0A4P9Z5I8"/>
<proteinExistence type="inferred from homology"/>
<organism evidence="5 6">
    <name type="scientific">Syncephalis pseudoplumigaleata</name>
    <dbReference type="NCBI Taxonomy" id="1712513"/>
    <lineage>
        <taxon>Eukaryota</taxon>
        <taxon>Fungi</taxon>
        <taxon>Fungi incertae sedis</taxon>
        <taxon>Zoopagomycota</taxon>
        <taxon>Zoopagomycotina</taxon>
        <taxon>Zoopagomycetes</taxon>
        <taxon>Zoopagales</taxon>
        <taxon>Piptocephalidaceae</taxon>
        <taxon>Syncephalis</taxon>
    </lineage>
</organism>
<dbReference type="Proteomes" id="UP000278143">
    <property type="component" value="Unassembled WGS sequence"/>
</dbReference>
<dbReference type="SUPFAM" id="SSF51735">
    <property type="entry name" value="NAD(P)-binding Rossmann-fold domains"/>
    <property type="match status" value="1"/>
</dbReference>
<dbReference type="EMBL" id="KZ989145">
    <property type="protein sequence ID" value="RKP27836.1"/>
    <property type="molecule type" value="Genomic_DNA"/>
</dbReference>
<dbReference type="InterPro" id="IPR020904">
    <property type="entry name" value="Sc_DH/Rdtase_CS"/>
</dbReference>
<dbReference type="Pfam" id="PF00106">
    <property type="entry name" value="adh_short"/>
    <property type="match status" value="1"/>
</dbReference>
<sequence length="251" mass="27072">MAKVLLITGASRGIGRACVLRALEHADTRVFAVARSKDALEELAQRDADRVAYLDGDLTEQGTCAEAIRQCVSRFGRLDAVVHSAGLLKPIATIADGDLDAWRRLFDVNFFSVLELSQAALQQLRQSNGALIMINSGASERAYHGWGAYCTSKAALKMLTMGLAAEEADVTSIGLLPGRTNTDMLATICNEGTDSMDPATYDTFKKGRDEGSIHAPDVPAKAIVALALHARGEQWNGRNVLWNDADVQRLV</sequence>
<dbReference type="PANTHER" id="PTHR43008">
    <property type="entry name" value="BENZIL REDUCTASE"/>
    <property type="match status" value="1"/>
</dbReference>
<accession>A0A4P9Z5I8</accession>
<keyword evidence="2" id="KW-0521">NADP</keyword>
<dbReference type="GO" id="GO:0016616">
    <property type="term" value="F:oxidoreductase activity, acting on the CH-OH group of donors, NAD or NADP as acceptor"/>
    <property type="evidence" value="ECO:0007669"/>
    <property type="project" value="UniProtKB-ARBA"/>
</dbReference>
<dbReference type="GO" id="GO:0050664">
    <property type="term" value="F:oxidoreductase activity, acting on NAD(P)H, oxygen as acceptor"/>
    <property type="evidence" value="ECO:0007669"/>
    <property type="project" value="TreeGrafter"/>
</dbReference>
<dbReference type="OrthoDB" id="153074at2759"/>
<evidence type="ECO:0000313" key="6">
    <source>
        <dbReference type="Proteomes" id="UP000278143"/>
    </source>
</evidence>
<evidence type="ECO:0000313" key="5">
    <source>
        <dbReference type="EMBL" id="RKP27836.1"/>
    </source>
</evidence>
<keyword evidence="3" id="KW-0560">Oxidoreductase</keyword>
<dbReference type="PRINTS" id="PR00080">
    <property type="entry name" value="SDRFAMILY"/>
</dbReference>
<gene>
    <name evidence="5" type="ORF">SYNPS1DRAFT_12076</name>
</gene>
<keyword evidence="6" id="KW-1185">Reference proteome</keyword>
<evidence type="ECO:0000256" key="4">
    <source>
        <dbReference type="RuleBase" id="RU000363"/>
    </source>
</evidence>
<dbReference type="InterPro" id="IPR036291">
    <property type="entry name" value="NAD(P)-bd_dom_sf"/>
</dbReference>
<reference evidence="6" key="1">
    <citation type="journal article" date="2018" name="Nat. Microbiol.">
        <title>Leveraging single-cell genomics to expand the fungal tree of life.</title>
        <authorList>
            <person name="Ahrendt S.R."/>
            <person name="Quandt C.A."/>
            <person name="Ciobanu D."/>
            <person name="Clum A."/>
            <person name="Salamov A."/>
            <person name="Andreopoulos B."/>
            <person name="Cheng J.F."/>
            <person name="Woyke T."/>
            <person name="Pelin A."/>
            <person name="Henrissat B."/>
            <person name="Reynolds N.K."/>
            <person name="Benny G.L."/>
            <person name="Smith M.E."/>
            <person name="James T.Y."/>
            <person name="Grigoriev I.V."/>
        </authorList>
    </citation>
    <scope>NUCLEOTIDE SEQUENCE [LARGE SCALE GENOMIC DNA]</scope>
    <source>
        <strain evidence="6">Benny S71-1</strain>
    </source>
</reference>
<evidence type="ECO:0000256" key="1">
    <source>
        <dbReference type="ARBA" id="ARBA00006484"/>
    </source>
</evidence>
<evidence type="ECO:0000256" key="3">
    <source>
        <dbReference type="ARBA" id="ARBA00023002"/>
    </source>
</evidence>
<dbReference type="PRINTS" id="PR00081">
    <property type="entry name" value="GDHRDH"/>
</dbReference>
<dbReference type="InterPro" id="IPR002347">
    <property type="entry name" value="SDR_fam"/>
</dbReference>
<protein>
    <recommendedName>
        <fullName evidence="7">Short-chain dehydrogenase</fullName>
    </recommendedName>
</protein>
<comment type="similarity">
    <text evidence="1 4">Belongs to the short-chain dehydrogenases/reductases (SDR) family.</text>
</comment>
<evidence type="ECO:0008006" key="7">
    <source>
        <dbReference type="Google" id="ProtNLM"/>
    </source>
</evidence>